<organism evidence="2 3">
    <name type="scientific">Puccinia graminis f. sp. tritici</name>
    <dbReference type="NCBI Taxonomy" id="56615"/>
    <lineage>
        <taxon>Eukaryota</taxon>
        <taxon>Fungi</taxon>
        <taxon>Dikarya</taxon>
        <taxon>Basidiomycota</taxon>
        <taxon>Pucciniomycotina</taxon>
        <taxon>Pucciniomycetes</taxon>
        <taxon>Pucciniales</taxon>
        <taxon>Pucciniaceae</taxon>
        <taxon>Puccinia</taxon>
    </lineage>
</organism>
<accession>A0A5B0MZN3</accession>
<dbReference type="Proteomes" id="UP000324748">
    <property type="component" value="Unassembled WGS sequence"/>
</dbReference>
<feature type="compositionally biased region" description="Basic and acidic residues" evidence="1">
    <location>
        <begin position="11"/>
        <end position="20"/>
    </location>
</feature>
<protein>
    <submittedName>
        <fullName evidence="2">Uncharacterized protein</fullName>
    </submittedName>
</protein>
<proteinExistence type="predicted"/>
<sequence>MIHYPPVALGGRDERRAFTDRRRRAGAARPDASPTTATGQTIINGPLFPAGDKGEVPTRTQRHRETGTGPHGPRTPDYRHWSVGQSAGRPASPGLRRDGSKMSRQSGDSILRSGQGKMKEKKG</sequence>
<dbReference type="AlphaFoldDB" id="A0A5B0MZN3"/>
<name>A0A5B0MZN3_PUCGR</name>
<feature type="region of interest" description="Disordered" evidence="1">
    <location>
        <begin position="1"/>
        <end position="123"/>
    </location>
</feature>
<evidence type="ECO:0000313" key="3">
    <source>
        <dbReference type="Proteomes" id="UP000324748"/>
    </source>
</evidence>
<comment type="caution">
    <text evidence="2">The sequence shown here is derived from an EMBL/GenBank/DDBJ whole genome shotgun (WGS) entry which is preliminary data.</text>
</comment>
<reference evidence="2 3" key="1">
    <citation type="submission" date="2019-05" db="EMBL/GenBank/DDBJ databases">
        <title>Emergence of the Ug99 lineage of the wheat stem rust pathogen through somatic hybridization.</title>
        <authorList>
            <person name="Li F."/>
            <person name="Upadhyaya N.M."/>
            <person name="Sperschneider J."/>
            <person name="Matny O."/>
            <person name="Nguyen-Phuc H."/>
            <person name="Mago R."/>
            <person name="Raley C."/>
            <person name="Miller M.E."/>
            <person name="Silverstein K.A.T."/>
            <person name="Henningsen E."/>
            <person name="Hirsch C.D."/>
            <person name="Visser B."/>
            <person name="Pretorius Z.A."/>
            <person name="Steffenson B.J."/>
            <person name="Schwessinger B."/>
            <person name="Dodds P.N."/>
            <person name="Figueroa M."/>
        </authorList>
    </citation>
    <scope>NUCLEOTIDE SEQUENCE [LARGE SCALE GENOMIC DNA]</scope>
    <source>
        <strain evidence="2">21-0</strain>
    </source>
</reference>
<gene>
    <name evidence="2" type="ORF">PGT21_000487</name>
</gene>
<keyword evidence="3" id="KW-1185">Reference proteome</keyword>
<dbReference type="EMBL" id="VSWC01000129">
    <property type="protein sequence ID" value="KAA1081726.1"/>
    <property type="molecule type" value="Genomic_DNA"/>
</dbReference>
<evidence type="ECO:0000313" key="2">
    <source>
        <dbReference type="EMBL" id="KAA1081726.1"/>
    </source>
</evidence>
<evidence type="ECO:0000256" key="1">
    <source>
        <dbReference type="SAM" id="MobiDB-lite"/>
    </source>
</evidence>
<feature type="compositionally biased region" description="Polar residues" evidence="1">
    <location>
        <begin position="33"/>
        <end position="43"/>
    </location>
</feature>